<dbReference type="PROSITE" id="PS51257">
    <property type="entry name" value="PROKAR_LIPOPROTEIN"/>
    <property type="match status" value="1"/>
</dbReference>
<comment type="caution">
    <text evidence="2">The sequence shown here is derived from an EMBL/GenBank/DDBJ whole genome shotgun (WGS) entry which is preliminary data.</text>
</comment>
<keyword evidence="3" id="KW-1185">Reference proteome</keyword>
<gene>
    <name evidence="2" type="ORF">ACFO3G_00270</name>
</gene>
<dbReference type="Proteomes" id="UP001596020">
    <property type="component" value="Unassembled WGS sequence"/>
</dbReference>
<evidence type="ECO:0000313" key="3">
    <source>
        <dbReference type="Proteomes" id="UP001596020"/>
    </source>
</evidence>
<evidence type="ECO:0000313" key="2">
    <source>
        <dbReference type="EMBL" id="MFC4665071.1"/>
    </source>
</evidence>
<protein>
    <recommendedName>
        <fullName evidence="4">Lipoprotein</fullName>
    </recommendedName>
</protein>
<feature type="chain" id="PRO_5046792054" description="Lipoprotein" evidence="1">
    <location>
        <begin position="22"/>
        <end position="190"/>
    </location>
</feature>
<accession>A0ABV9K5V7</accession>
<keyword evidence="1" id="KW-0732">Signal</keyword>
<feature type="signal peptide" evidence="1">
    <location>
        <begin position="1"/>
        <end position="21"/>
    </location>
</feature>
<organism evidence="2 3">
    <name type="scientific">Falsiporphyromonas endometrii</name>
    <dbReference type="NCBI Taxonomy" id="1387297"/>
    <lineage>
        <taxon>Bacteria</taxon>
        <taxon>Pseudomonadati</taxon>
        <taxon>Bacteroidota</taxon>
        <taxon>Bacteroidia</taxon>
        <taxon>Bacteroidales</taxon>
        <taxon>Porphyromonadaceae</taxon>
        <taxon>Falsiporphyromonas</taxon>
    </lineage>
</organism>
<name>A0ABV9K5V7_9PORP</name>
<dbReference type="EMBL" id="JBHSGO010000004">
    <property type="protein sequence ID" value="MFC4665071.1"/>
    <property type="molecule type" value="Genomic_DNA"/>
</dbReference>
<sequence>MKKTFFFLAAFLFIAAGFALSSCGSDKNNEPQIEIDNGITGSRDIAGWAELPYLKLPQEISRIENHEKAVGRERIEVPIMNQKMHLFASGKMSVIMGVGYGIENEAGDMDPDELILFVDNAKFETLLTNLGFQKNQENDGDTLIVNYTSDKYNIVFQTNIGKENDEAVKFIKTVKGLGKTTGLYTAYFQE</sequence>
<evidence type="ECO:0000256" key="1">
    <source>
        <dbReference type="SAM" id="SignalP"/>
    </source>
</evidence>
<proteinExistence type="predicted"/>
<dbReference type="RefSeq" id="WP_380076867.1">
    <property type="nucleotide sequence ID" value="NZ_JBHSGO010000004.1"/>
</dbReference>
<reference evidence="3" key="1">
    <citation type="journal article" date="2019" name="Int. J. Syst. Evol. Microbiol.">
        <title>The Global Catalogue of Microorganisms (GCM) 10K type strain sequencing project: providing services to taxonomists for standard genome sequencing and annotation.</title>
        <authorList>
            <consortium name="The Broad Institute Genomics Platform"/>
            <consortium name="The Broad Institute Genome Sequencing Center for Infectious Disease"/>
            <person name="Wu L."/>
            <person name="Ma J."/>
        </authorList>
    </citation>
    <scope>NUCLEOTIDE SEQUENCE [LARGE SCALE GENOMIC DNA]</scope>
    <source>
        <strain evidence="3">CGMCC 4.7357</strain>
    </source>
</reference>
<evidence type="ECO:0008006" key="4">
    <source>
        <dbReference type="Google" id="ProtNLM"/>
    </source>
</evidence>